<dbReference type="Gene3D" id="3.30.450.80">
    <property type="entry name" value="Transcription factor LuxR-like, autoinducer-binding domain"/>
    <property type="match status" value="1"/>
</dbReference>
<dbReference type="SMART" id="SM00421">
    <property type="entry name" value="HTH_LUXR"/>
    <property type="match status" value="1"/>
</dbReference>
<dbReference type="AlphaFoldDB" id="A0A328YQW6"/>
<dbReference type="Proteomes" id="UP000248856">
    <property type="component" value="Unassembled WGS sequence"/>
</dbReference>
<evidence type="ECO:0000256" key="1">
    <source>
        <dbReference type="ARBA" id="ARBA00023015"/>
    </source>
</evidence>
<protein>
    <submittedName>
        <fullName evidence="5">LuxR family transcriptional regulator</fullName>
    </submittedName>
</protein>
<dbReference type="Pfam" id="PF00196">
    <property type="entry name" value="GerE"/>
    <property type="match status" value="1"/>
</dbReference>
<dbReference type="PROSITE" id="PS50043">
    <property type="entry name" value="HTH_LUXR_2"/>
    <property type="match status" value="1"/>
</dbReference>
<reference evidence="5 6" key="1">
    <citation type="submission" date="2018-06" db="EMBL/GenBank/DDBJ databases">
        <title>Genomic Encyclopedia of Archaeal and Bacterial Type Strains, Phase II (KMG-II): from individual species to whole genera.</title>
        <authorList>
            <person name="Goeker M."/>
        </authorList>
    </citation>
    <scope>NUCLEOTIDE SEQUENCE [LARGE SCALE GENOMIC DNA]</scope>
    <source>
        <strain evidence="5 6">CFPB 3232</strain>
    </source>
</reference>
<name>A0A328YQW6_9BURK</name>
<dbReference type="InterPro" id="IPR016032">
    <property type="entry name" value="Sig_transdc_resp-reg_C-effctor"/>
</dbReference>
<evidence type="ECO:0000259" key="4">
    <source>
        <dbReference type="PROSITE" id="PS50043"/>
    </source>
</evidence>
<dbReference type="GO" id="GO:0006355">
    <property type="term" value="P:regulation of DNA-templated transcription"/>
    <property type="evidence" value="ECO:0007669"/>
    <property type="project" value="InterPro"/>
</dbReference>
<organism evidence="5 6">
    <name type="scientific">Paracidovorax anthurii</name>
    <dbReference type="NCBI Taxonomy" id="78229"/>
    <lineage>
        <taxon>Bacteria</taxon>
        <taxon>Pseudomonadati</taxon>
        <taxon>Pseudomonadota</taxon>
        <taxon>Betaproteobacteria</taxon>
        <taxon>Burkholderiales</taxon>
        <taxon>Comamonadaceae</taxon>
        <taxon>Paracidovorax</taxon>
    </lineage>
</organism>
<dbReference type="InterPro" id="IPR036388">
    <property type="entry name" value="WH-like_DNA-bd_sf"/>
</dbReference>
<dbReference type="Gene3D" id="1.10.10.10">
    <property type="entry name" value="Winged helix-like DNA-binding domain superfamily/Winged helix DNA-binding domain"/>
    <property type="match status" value="1"/>
</dbReference>
<dbReference type="SUPFAM" id="SSF75516">
    <property type="entry name" value="Pheromone-binding domain of LuxR-like quorum-sensing transcription factors"/>
    <property type="match status" value="1"/>
</dbReference>
<comment type="caution">
    <text evidence="5">The sequence shown here is derived from an EMBL/GenBank/DDBJ whole genome shotgun (WGS) entry which is preliminary data.</text>
</comment>
<keyword evidence="1" id="KW-0805">Transcription regulation</keyword>
<keyword evidence="3" id="KW-0804">Transcription</keyword>
<dbReference type="InterPro" id="IPR036693">
    <property type="entry name" value="TF_LuxR_autoind-bd_dom_sf"/>
</dbReference>
<evidence type="ECO:0000313" key="5">
    <source>
        <dbReference type="EMBL" id="RAR76428.1"/>
    </source>
</evidence>
<dbReference type="PRINTS" id="PR00038">
    <property type="entry name" value="HTHLUXR"/>
</dbReference>
<accession>A0A328YQW6</accession>
<gene>
    <name evidence="5" type="ORF">AX018_104826</name>
</gene>
<dbReference type="GO" id="GO:0003677">
    <property type="term" value="F:DNA binding"/>
    <property type="evidence" value="ECO:0007669"/>
    <property type="project" value="UniProtKB-KW"/>
</dbReference>
<dbReference type="Pfam" id="PF03472">
    <property type="entry name" value="Autoind_bind"/>
    <property type="match status" value="1"/>
</dbReference>
<keyword evidence="6" id="KW-1185">Reference proteome</keyword>
<dbReference type="OrthoDB" id="9774661at2"/>
<evidence type="ECO:0000256" key="2">
    <source>
        <dbReference type="ARBA" id="ARBA00023125"/>
    </source>
</evidence>
<evidence type="ECO:0000313" key="6">
    <source>
        <dbReference type="Proteomes" id="UP000248856"/>
    </source>
</evidence>
<dbReference type="InterPro" id="IPR000792">
    <property type="entry name" value="Tscrpt_reg_LuxR_C"/>
</dbReference>
<dbReference type="PANTHER" id="PTHR44688:SF16">
    <property type="entry name" value="DNA-BINDING TRANSCRIPTIONAL ACTIVATOR DEVR_DOSR"/>
    <property type="match status" value="1"/>
</dbReference>
<feature type="domain" description="HTH luxR-type" evidence="4">
    <location>
        <begin position="168"/>
        <end position="233"/>
    </location>
</feature>
<dbReference type="SUPFAM" id="SSF46894">
    <property type="entry name" value="C-terminal effector domain of the bipartite response regulators"/>
    <property type="match status" value="1"/>
</dbReference>
<sequence>MNAWAEDLLTAVGPDSSVDAVFARFSRAAMELGFEWCAYGAYFPLPVSNPRVLMRSNYPQEWQRRYAERNYFAVDPSVRHCLATNVPILWSDALFAEVPTLWDEARRHGLRFGWAQSAHGPGGCGMLTLARSAQPLERGELESIEIRMRWLVNIAHATLAPLLMHGPRRQDPIDLTLREREVLKWAADGKTQNDISEILCVSVDTVKFHTRNATFKLGAANTTSAVVRAAFLGLLH</sequence>
<dbReference type="PANTHER" id="PTHR44688">
    <property type="entry name" value="DNA-BINDING TRANSCRIPTIONAL ACTIVATOR DEVR_DOSR"/>
    <property type="match status" value="1"/>
</dbReference>
<proteinExistence type="predicted"/>
<dbReference type="EMBL" id="QLTA01000048">
    <property type="protein sequence ID" value="RAR76428.1"/>
    <property type="molecule type" value="Genomic_DNA"/>
</dbReference>
<dbReference type="InterPro" id="IPR005143">
    <property type="entry name" value="TF_LuxR_autoind-bd_dom"/>
</dbReference>
<keyword evidence="2" id="KW-0238">DNA-binding</keyword>
<dbReference type="RefSeq" id="WP_111880639.1">
    <property type="nucleotide sequence ID" value="NZ_CBCSGC010000122.1"/>
</dbReference>
<evidence type="ECO:0000256" key="3">
    <source>
        <dbReference type="ARBA" id="ARBA00023163"/>
    </source>
</evidence>
<dbReference type="CDD" id="cd06170">
    <property type="entry name" value="LuxR_C_like"/>
    <property type="match status" value="1"/>
</dbReference>